<dbReference type="SUPFAM" id="SSF52309">
    <property type="entry name" value="N-(deoxy)ribosyltransferase-like"/>
    <property type="match status" value="1"/>
</dbReference>
<organism evidence="1 2">
    <name type="scientific">Sulfurimonas aquatica</name>
    <dbReference type="NCBI Taxonomy" id="2672570"/>
    <lineage>
        <taxon>Bacteria</taxon>
        <taxon>Pseudomonadati</taxon>
        <taxon>Campylobacterota</taxon>
        <taxon>Epsilonproteobacteria</taxon>
        <taxon>Campylobacterales</taxon>
        <taxon>Sulfurimonadaceae</taxon>
        <taxon>Sulfurimonas</taxon>
    </lineage>
</organism>
<dbReference type="InterPro" id="IPR051239">
    <property type="entry name" value="2'-dNMP_N-hydrolase"/>
</dbReference>
<dbReference type="PANTHER" id="PTHR15364">
    <property type="entry name" value="2'-DEOXYNUCLEOSIDE 5'-PHOSPHATE N-HYDROLASE 1"/>
    <property type="match status" value="1"/>
</dbReference>
<keyword evidence="2" id="KW-1185">Reference proteome</keyword>
<dbReference type="RefSeq" id="WP_207560822.1">
    <property type="nucleotide sequence ID" value="NZ_CP046072.1"/>
</dbReference>
<dbReference type="InterPro" id="IPR007710">
    <property type="entry name" value="Nucleoside_deoxyribTrfase"/>
</dbReference>
<dbReference type="Gene3D" id="3.40.50.450">
    <property type="match status" value="1"/>
</dbReference>
<evidence type="ECO:0000313" key="2">
    <source>
        <dbReference type="Proteomes" id="UP000671852"/>
    </source>
</evidence>
<accession>A0A975GCV1</accession>
<dbReference type="PANTHER" id="PTHR15364:SF0">
    <property type="entry name" value="2'-DEOXYNUCLEOSIDE 5'-PHOSPHATE N-HYDROLASE 1"/>
    <property type="match status" value="1"/>
</dbReference>
<evidence type="ECO:0000313" key="1">
    <source>
        <dbReference type="EMBL" id="QSZ42005.1"/>
    </source>
</evidence>
<dbReference type="GO" id="GO:0070694">
    <property type="term" value="F:5-hydroxymethyl-dUMP N-hydrolase activity"/>
    <property type="evidence" value="ECO:0007669"/>
    <property type="project" value="TreeGrafter"/>
</dbReference>
<dbReference type="EMBL" id="CP046072">
    <property type="protein sequence ID" value="QSZ42005.1"/>
    <property type="molecule type" value="Genomic_DNA"/>
</dbReference>
<proteinExistence type="predicted"/>
<dbReference type="KEGG" id="saqt:GJV85_07750"/>
<reference evidence="1" key="2">
    <citation type="submission" date="2021-04" db="EMBL/GenBank/DDBJ databases">
        <title>Isolation and characterization of a novel species of the genus Sulfurimonas.</title>
        <authorList>
            <person name="Fukui M."/>
        </authorList>
    </citation>
    <scope>NUCLEOTIDE SEQUENCE</scope>
    <source>
        <strain evidence="1">H1576</strain>
    </source>
</reference>
<name>A0A975GCV1_9BACT</name>
<dbReference type="Proteomes" id="UP000671852">
    <property type="component" value="Chromosome"/>
</dbReference>
<dbReference type="GO" id="GO:0009159">
    <property type="term" value="P:deoxyribonucleoside monophosphate catabolic process"/>
    <property type="evidence" value="ECO:0007669"/>
    <property type="project" value="TreeGrafter"/>
</dbReference>
<sequence>MKKIYIAGPDVFEKNSKEIGKKLVALCKKYGYIGLYPLDNEADFDQEKHKIASDIFIANVKMINEADIVIANLNSFRGKEADSGTIWECGYAYGLGKRVYGYMKESCSYVDQFSENEKVQEGEFFFDNEGRFIEDFDHPINLMIACSVEQVVSGDFEDVLKVLRV</sequence>
<reference evidence="1" key="1">
    <citation type="submission" date="2019-11" db="EMBL/GenBank/DDBJ databases">
        <authorList>
            <person name="Kojima H."/>
        </authorList>
    </citation>
    <scope>NUCLEOTIDE SEQUENCE</scope>
    <source>
        <strain evidence="1">H1576</strain>
    </source>
</reference>
<gene>
    <name evidence="1" type="ORF">GJV85_07750</name>
</gene>
<dbReference type="AlphaFoldDB" id="A0A975GCV1"/>
<protein>
    <submittedName>
        <fullName evidence="1">Nucleoside 2-deoxyribosyltransferase</fullName>
    </submittedName>
</protein>
<dbReference type="Pfam" id="PF05014">
    <property type="entry name" value="Nuc_deoxyrib_tr"/>
    <property type="match status" value="1"/>
</dbReference>